<evidence type="ECO:0000313" key="5">
    <source>
        <dbReference type="EMBL" id="OOQ87608.1"/>
    </source>
</evidence>
<reference evidence="6" key="1">
    <citation type="submission" date="2015-09" db="EMBL/GenBank/DDBJ databases">
        <authorList>
            <person name="Fill T.P."/>
            <person name="Baretta J.F."/>
            <person name="de Almeida L.G."/>
            <person name="Rocha M."/>
            <person name="de Souza D.H."/>
            <person name="Malavazi I."/>
            <person name="Cerdeira L.T."/>
            <person name="Hong H."/>
            <person name="Samborskyy M."/>
            <person name="de Vasconcelos A.T."/>
            <person name="Leadlay P."/>
            <person name="Rodrigues-Filho E."/>
        </authorList>
    </citation>
    <scope>NUCLEOTIDE SEQUENCE [LARGE SCALE GENOMIC DNA]</scope>
    <source>
        <strain evidence="6">LaBioMMi 136</strain>
    </source>
</reference>
<dbReference type="InterPro" id="IPR019148">
    <property type="entry name" value="Nuclear_protein_DGCR14_ESS-2"/>
</dbReference>
<feature type="region of interest" description="Disordered" evidence="4">
    <location>
        <begin position="46"/>
        <end position="76"/>
    </location>
</feature>
<feature type="region of interest" description="Disordered" evidence="4">
    <location>
        <begin position="134"/>
        <end position="196"/>
    </location>
</feature>
<dbReference type="GO" id="GO:0071013">
    <property type="term" value="C:catalytic step 2 spliceosome"/>
    <property type="evidence" value="ECO:0007669"/>
    <property type="project" value="TreeGrafter"/>
</dbReference>
<evidence type="ECO:0000256" key="3">
    <source>
        <dbReference type="ARBA" id="ARBA00023242"/>
    </source>
</evidence>
<evidence type="ECO:0008006" key="7">
    <source>
        <dbReference type="Google" id="ProtNLM"/>
    </source>
</evidence>
<dbReference type="PANTHER" id="PTHR12940:SF0">
    <property type="entry name" value="SPLICING FACTOR ESS-2 HOMOLOG"/>
    <property type="match status" value="1"/>
</dbReference>
<feature type="region of interest" description="Disordered" evidence="4">
    <location>
        <begin position="466"/>
        <end position="534"/>
    </location>
</feature>
<feature type="compositionally biased region" description="Low complexity" evidence="4">
    <location>
        <begin position="179"/>
        <end position="189"/>
    </location>
</feature>
<comment type="subcellular location">
    <subcellularLocation>
        <location evidence="1">Nucleus</location>
    </subcellularLocation>
</comment>
<evidence type="ECO:0000256" key="2">
    <source>
        <dbReference type="ARBA" id="ARBA00009072"/>
    </source>
</evidence>
<comment type="caution">
    <text evidence="5">The sequence shown here is derived from an EMBL/GenBank/DDBJ whole genome shotgun (WGS) entry which is preliminary data.</text>
</comment>
<protein>
    <recommendedName>
        <fullName evidence="7">Nuclear protein DGCR14</fullName>
    </recommendedName>
</protein>
<dbReference type="EMBL" id="LJBN01000123">
    <property type="protein sequence ID" value="OOQ87608.1"/>
    <property type="molecule type" value="Genomic_DNA"/>
</dbReference>
<evidence type="ECO:0000313" key="6">
    <source>
        <dbReference type="Proteomes" id="UP000190744"/>
    </source>
</evidence>
<name>A0A1S9RRH3_PENBI</name>
<evidence type="ECO:0000256" key="4">
    <source>
        <dbReference type="SAM" id="MobiDB-lite"/>
    </source>
</evidence>
<comment type="similarity">
    <text evidence="2">Belongs to the ESS2 family.</text>
</comment>
<keyword evidence="3" id="KW-0539">Nucleus</keyword>
<evidence type="ECO:0000256" key="1">
    <source>
        <dbReference type="ARBA" id="ARBA00004123"/>
    </source>
</evidence>
<dbReference type="Proteomes" id="UP000190744">
    <property type="component" value="Unassembled WGS sequence"/>
</dbReference>
<feature type="compositionally biased region" description="Gly residues" evidence="4">
    <location>
        <begin position="480"/>
        <end position="491"/>
    </location>
</feature>
<sequence>MKAFDSIVSFSRDRYPNSYLIAALTHLIVWQLLDFHFLSTPTVDEPAMASPPPSKALAKRPDGQLMPPPPAPKRIKRPATVLDEDVYTNALSHIIARDFFPGLLETQAKQEYLDALDSKDKAWIASSKKRLADVMRTPTPGSNARRKIDSGSVAGTPMHFPAAGSDETPHGWAGDTPMSVASTATSATTREGLEVPDVSNMGLMAFQSKYTSEDNESFNTVLDKQNTKKREKYAFLWNNNKIPSARQIAHHQQEVKRITAQGGNPETSLVKRGDSEVAIKTDLDARPARPDAWNSRPDNGLMFLPSSIEDTHETLHQQAEAASRAGPKRTLYQNTRLLDVDAAAAADATSSVPDSPSISAIQDAIAGRPRFSESEASAVPGGETPRVNGYAFVDEDEPEPEPAPEDPLEADWRLLGRSSDTTPNPFQLRETRKREALHHRMVDRVSRSKRAEKAARTMKTPVTVTPRFASSPRVDFGLRGTPGGPAPGGQGKMLTPAAHKLLSQVGGSTPRGSGSGSIGKSGLGNIWTPTPRRK</sequence>
<proteinExistence type="inferred from homology"/>
<accession>A0A1S9RRH3</accession>
<organism evidence="5 6">
    <name type="scientific">Penicillium brasilianum</name>
    <dbReference type="NCBI Taxonomy" id="104259"/>
    <lineage>
        <taxon>Eukaryota</taxon>
        <taxon>Fungi</taxon>
        <taxon>Dikarya</taxon>
        <taxon>Ascomycota</taxon>
        <taxon>Pezizomycotina</taxon>
        <taxon>Eurotiomycetes</taxon>
        <taxon>Eurotiomycetidae</taxon>
        <taxon>Eurotiales</taxon>
        <taxon>Aspergillaceae</taxon>
        <taxon>Penicillium</taxon>
    </lineage>
</organism>
<feature type="compositionally biased region" description="Gly residues" evidence="4">
    <location>
        <begin position="513"/>
        <end position="522"/>
    </location>
</feature>
<dbReference type="PANTHER" id="PTHR12940">
    <property type="entry name" value="ES-2 PROTEIN - RELATED"/>
    <property type="match status" value="1"/>
</dbReference>
<gene>
    <name evidence="5" type="ORF">PEBR_15811</name>
</gene>
<dbReference type="Pfam" id="PF09751">
    <property type="entry name" value="Es2"/>
    <property type="match status" value="1"/>
</dbReference>
<dbReference type="AlphaFoldDB" id="A0A1S9RRH3"/>